<name>A0A1C4XFX8_9ACTN</name>
<dbReference type="RefSeq" id="WP_074474457.1">
    <property type="nucleotide sequence ID" value="NZ_FMCT01000004.1"/>
</dbReference>
<evidence type="ECO:0000256" key="7">
    <source>
        <dbReference type="HAMAP-Rule" id="MF_00208"/>
    </source>
</evidence>
<dbReference type="PANTHER" id="PTHR23135">
    <property type="entry name" value="MUR LIGASE FAMILY MEMBER"/>
    <property type="match status" value="1"/>
</dbReference>
<dbReference type="Gene3D" id="3.40.1390.10">
    <property type="entry name" value="MurE/MurF, N-terminal domain"/>
    <property type="match status" value="1"/>
</dbReference>
<proteinExistence type="inferred from homology"/>
<dbReference type="NCBIfam" id="TIGR01085">
    <property type="entry name" value="murE"/>
    <property type="match status" value="1"/>
</dbReference>
<evidence type="ECO:0000259" key="11">
    <source>
        <dbReference type="Pfam" id="PF08245"/>
    </source>
</evidence>
<feature type="binding site" evidence="7">
    <location>
        <position position="202"/>
    </location>
    <ligand>
        <name>UDP-N-acetyl-alpha-D-muramoyl-L-alanyl-D-glutamate</name>
        <dbReference type="ChEBI" id="CHEBI:83900"/>
    </ligand>
</feature>
<feature type="binding site" evidence="7">
    <location>
        <position position="194"/>
    </location>
    <ligand>
        <name>UDP-N-acetyl-alpha-D-muramoyl-L-alanyl-D-glutamate</name>
        <dbReference type="ChEBI" id="CHEBI:83900"/>
    </ligand>
</feature>
<keyword evidence="7 12" id="KW-0436">Ligase</keyword>
<dbReference type="NCBIfam" id="NF001126">
    <property type="entry name" value="PRK00139.1-4"/>
    <property type="match status" value="1"/>
</dbReference>
<feature type="short sequence motif" description="Meso-diaminopimelate recognition motif" evidence="7">
    <location>
        <begin position="416"/>
        <end position="419"/>
    </location>
</feature>
<dbReference type="SUPFAM" id="SSF53244">
    <property type="entry name" value="MurD-like peptide ligases, peptide-binding domain"/>
    <property type="match status" value="1"/>
</dbReference>
<evidence type="ECO:0000256" key="2">
    <source>
        <dbReference type="ARBA" id="ARBA00022618"/>
    </source>
</evidence>
<evidence type="ECO:0000256" key="3">
    <source>
        <dbReference type="ARBA" id="ARBA00022960"/>
    </source>
</evidence>
<sequence>MPGNPRPRTVTGIRLGELADRLAVEAPEGAADQAVTGVTHASQEVRPGDLYAALPGARRHGAEFAAGAAAAGAVAALTDPAGAPAVAAAGLPALVVPDPRAVLGALASAVYGDPTAGLTVIGITGTAGKTSTAYLVESGLRAAGHVTGLIGTVETRLGDLVVDSVRTTPEATDLHAMLAAARERGVTALVMEVSSHALAMGRVGGVRFTVGGYTNFGSDHLDFHADSADYFAAKAQLFDGRCAVEVLNHDEPALRPLFTPATVSYSAAGDPTATWYATDVDGEGYAQRFTAHGPGGVTVPAGVALPGRHNVANALLAIAALVGAGVDAATAAAGVAACGGVPGRLELVSAAGPVRGVVDYAHKTDAIVAALAALRELSAGRLICVLGAGGDRDRGKRPEMGAAAARGADVVLVTDDNPRTEEPAGIRAEVLAGAYAAGTPARIVEVAGRRAAIDEAVRLAAPGDVVAVLGKGHERGQEVGGEVLPFDDRTELADALRARFGDLAGRR</sequence>
<accession>A0A1C4XFX8</accession>
<dbReference type="Proteomes" id="UP000183585">
    <property type="component" value="Unassembled WGS sequence"/>
</dbReference>
<keyword evidence="7" id="KW-0460">Magnesium</keyword>
<comment type="similarity">
    <text evidence="1 7">Belongs to the MurCDEF family. MurE subfamily.</text>
</comment>
<evidence type="ECO:0000313" key="12">
    <source>
        <dbReference type="EMBL" id="SCF07438.1"/>
    </source>
</evidence>
<evidence type="ECO:0000259" key="9">
    <source>
        <dbReference type="Pfam" id="PF01225"/>
    </source>
</evidence>
<gene>
    <name evidence="7" type="primary">murE</name>
    <name evidence="12" type="ORF">GA0070563_104460</name>
</gene>
<dbReference type="InterPro" id="IPR005761">
    <property type="entry name" value="UDP-N-AcMur-Glu-dNH2Pim_ligase"/>
</dbReference>
<dbReference type="UniPathway" id="UPA00219"/>
<feature type="domain" description="Mur ligase C-terminal" evidence="10">
    <location>
        <begin position="343"/>
        <end position="472"/>
    </location>
</feature>
<reference evidence="13" key="1">
    <citation type="submission" date="2016-06" db="EMBL/GenBank/DDBJ databases">
        <authorList>
            <person name="Varghese N."/>
            <person name="Submissions Spin"/>
        </authorList>
    </citation>
    <scope>NUCLEOTIDE SEQUENCE [LARGE SCALE GENOMIC DNA]</scope>
    <source>
        <strain evidence="13">DSM 43168</strain>
    </source>
</reference>
<dbReference type="PANTHER" id="PTHR23135:SF4">
    <property type="entry name" value="UDP-N-ACETYLMURAMOYL-L-ALANYL-D-GLUTAMATE--2,6-DIAMINOPIMELATE LIGASE MURE HOMOLOG, CHLOROPLASTIC"/>
    <property type="match status" value="1"/>
</dbReference>
<evidence type="ECO:0000256" key="4">
    <source>
        <dbReference type="ARBA" id="ARBA00022984"/>
    </source>
</evidence>
<comment type="cofactor">
    <cofactor evidence="7">
        <name>Mg(2+)</name>
        <dbReference type="ChEBI" id="CHEBI:18420"/>
    </cofactor>
</comment>
<evidence type="ECO:0000256" key="5">
    <source>
        <dbReference type="ARBA" id="ARBA00023306"/>
    </source>
</evidence>
<comment type="pathway">
    <text evidence="7 8">Cell wall biogenesis; peptidoglycan biosynthesis.</text>
</comment>
<keyword evidence="5 7" id="KW-0131">Cell cycle</keyword>
<keyword evidence="7" id="KW-0067">ATP-binding</keyword>
<dbReference type="Gene3D" id="3.90.190.20">
    <property type="entry name" value="Mur ligase, C-terminal domain"/>
    <property type="match status" value="1"/>
</dbReference>
<dbReference type="GO" id="GO:0008360">
    <property type="term" value="P:regulation of cell shape"/>
    <property type="evidence" value="ECO:0007669"/>
    <property type="project" value="UniProtKB-KW"/>
</dbReference>
<comment type="function">
    <text evidence="7">Catalyzes the addition of meso-diaminopimelic acid to the nucleotide precursor UDP-N-acetylmuramoyl-L-alanyl-D-glutamate (UMAG) in the biosynthesis of bacterial cell-wall peptidoglycan.</text>
</comment>
<dbReference type="InterPro" id="IPR036565">
    <property type="entry name" value="Mur-like_cat_sf"/>
</dbReference>
<dbReference type="InterPro" id="IPR004101">
    <property type="entry name" value="Mur_ligase_C"/>
</dbReference>
<evidence type="ECO:0000313" key="13">
    <source>
        <dbReference type="Proteomes" id="UP000183585"/>
    </source>
</evidence>
<dbReference type="GO" id="GO:0000287">
    <property type="term" value="F:magnesium ion binding"/>
    <property type="evidence" value="ECO:0007669"/>
    <property type="project" value="UniProtKB-UniRule"/>
</dbReference>
<comment type="catalytic activity">
    <reaction evidence="7">
        <text>UDP-N-acetyl-alpha-D-muramoyl-L-alanyl-D-glutamate + meso-2,6-diaminopimelate + ATP = UDP-N-acetyl-alpha-D-muramoyl-L-alanyl-gamma-D-glutamyl-meso-2,6-diaminopimelate + ADP + phosphate + H(+)</text>
        <dbReference type="Rhea" id="RHEA:23676"/>
        <dbReference type="ChEBI" id="CHEBI:15378"/>
        <dbReference type="ChEBI" id="CHEBI:30616"/>
        <dbReference type="ChEBI" id="CHEBI:43474"/>
        <dbReference type="ChEBI" id="CHEBI:57791"/>
        <dbReference type="ChEBI" id="CHEBI:83900"/>
        <dbReference type="ChEBI" id="CHEBI:83905"/>
        <dbReference type="ChEBI" id="CHEBI:456216"/>
        <dbReference type="EC" id="6.3.2.13"/>
    </reaction>
</comment>
<dbReference type="InterPro" id="IPR013221">
    <property type="entry name" value="Mur_ligase_cen"/>
</dbReference>
<feature type="binding site" evidence="7">
    <location>
        <position position="470"/>
    </location>
    <ligand>
        <name>meso-2,6-diaminopimelate</name>
        <dbReference type="ChEBI" id="CHEBI:57791"/>
    </ligand>
</feature>
<keyword evidence="4 7" id="KW-0573">Peptidoglycan synthesis</keyword>
<evidence type="ECO:0000256" key="8">
    <source>
        <dbReference type="RuleBase" id="RU004135"/>
    </source>
</evidence>
<dbReference type="NCBIfam" id="NF001124">
    <property type="entry name" value="PRK00139.1-2"/>
    <property type="match status" value="1"/>
</dbReference>
<dbReference type="Pfam" id="PF01225">
    <property type="entry name" value="Mur_ligase"/>
    <property type="match status" value="1"/>
</dbReference>
<comment type="PTM">
    <text evidence="7">Carboxylation is probably crucial for Mg(2+) binding and, consequently, for the gamma-phosphate positioning of ATP.</text>
</comment>
<dbReference type="EMBL" id="FMCT01000004">
    <property type="protein sequence ID" value="SCF07438.1"/>
    <property type="molecule type" value="Genomic_DNA"/>
</dbReference>
<dbReference type="SUPFAM" id="SSF63418">
    <property type="entry name" value="MurE/MurF N-terminal domain"/>
    <property type="match status" value="1"/>
</dbReference>
<keyword evidence="6 7" id="KW-0961">Cell wall biogenesis/degradation</keyword>
<dbReference type="GO" id="GO:0051301">
    <property type="term" value="P:cell division"/>
    <property type="evidence" value="ECO:0007669"/>
    <property type="project" value="UniProtKB-KW"/>
</dbReference>
<dbReference type="GO" id="GO:0008765">
    <property type="term" value="F:UDP-N-acetylmuramoylalanyl-D-glutamate-2,6-diaminopimelate ligase activity"/>
    <property type="evidence" value="ECO:0007669"/>
    <property type="project" value="UniProtKB-UniRule"/>
</dbReference>
<keyword evidence="7" id="KW-0547">Nucleotide-binding</keyword>
<dbReference type="STRING" id="47853.TK50_23890"/>
<dbReference type="Gene3D" id="3.40.1190.10">
    <property type="entry name" value="Mur-like, catalytic domain"/>
    <property type="match status" value="1"/>
</dbReference>
<keyword evidence="7" id="KW-0963">Cytoplasm</keyword>
<feature type="binding site" evidence="7">
    <location>
        <begin position="167"/>
        <end position="168"/>
    </location>
    <ligand>
        <name>UDP-N-acetyl-alpha-D-muramoyl-L-alanyl-D-glutamate</name>
        <dbReference type="ChEBI" id="CHEBI:83900"/>
    </ligand>
</feature>
<dbReference type="InterPro" id="IPR036615">
    <property type="entry name" value="Mur_ligase_C_dom_sf"/>
</dbReference>
<dbReference type="GO" id="GO:0071555">
    <property type="term" value="P:cell wall organization"/>
    <property type="evidence" value="ECO:0007669"/>
    <property type="project" value="UniProtKB-KW"/>
</dbReference>
<keyword evidence="2 7" id="KW-0132">Cell division</keyword>
<dbReference type="InterPro" id="IPR000713">
    <property type="entry name" value="Mur_ligase_N"/>
</dbReference>
<keyword evidence="3 7" id="KW-0133">Cell shape</keyword>
<dbReference type="InterPro" id="IPR035911">
    <property type="entry name" value="MurE/MurF_N"/>
</dbReference>
<evidence type="ECO:0000256" key="6">
    <source>
        <dbReference type="ARBA" id="ARBA00023316"/>
    </source>
</evidence>
<protein>
    <recommendedName>
        <fullName evidence="7">UDP-N-acetylmuramoyl-L-alanyl-D-glutamate--2,6-diaminopimelate ligase</fullName>
        <ecNumber evidence="7">6.3.2.13</ecNumber>
    </recommendedName>
    <alternativeName>
        <fullName evidence="7">Meso-A2pm-adding enzyme</fullName>
    </alternativeName>
    <alternativeName>
        <fullName evidence="7">Meso-diaminopimelate-adding enzyme</fullName>
    </alternativeName>
    <alternativeName>
        <fullName evidence="7">UDP-MurNAc-L-Ala-D-Glu:meso-diaminopimelate ligase</fullName>
    </alternativeName>
    <alternativeName>
        <fullName evidence="7">UDP-MurNAc-tripeptide synthetase</fullName>
    </alternativeName>
    <alternativeName>
        <fullName evidence="7">UDP-N-acetylmuramyl-tripeptide synthetase</fullName>
    </alternativeName>
</protein>
<feature type="binding site" evidence="7">
    <location>
        <position position="392"/>
    </location>
    <ligand>
        <name>meso-2,6-diaminopimelate</name>
        <dbReference type="ChEBI" id="CHEBI:57791"/>
    </ligand>
</feature>
<evidence type="ECO:0000259" key="10">
    <source>
        <dbReference type="Pfam" id="PF02875"/>
    </source>
</evidence>
<dbReference type="AlphaFoldDB" id="A0A1C4XFX8"/>
<dbReference type="Pfam" id="PF02875">
    <property type="entry name" value="Mur_ligase_C"/>
    <property type="match status" value="1"/>
</dbReference>
<dbReference type="Pfam" id="PF08245">
    <property type="entry name" value="Mur_ligase_M"/>
    <property type="match status" value="1"/>
</dbReference>
<dbReference type="SUPFAM" id="SSF53623">
    <property type="entry name" value="MurD-like peptide ligases, catalytic domain"/>
    <property type="match status" value="1"/>
</dbReference>
<feature type="domain" description="Mur ligase N-terminal catalytic" evidence="9">
    <location>
        <begin position="35"/>
        <end position="111"/>
    </location>
</feature>
<feature type="binding site" evidence="7">
    <location>
        <begin position="416"/>
        <end position="419"/>
    </location>
    <ligand>
        <name>meso-2,6-diaminopimelate</name>
        <dbReference type="ChEBI" id="CHEBI:57791"/>
    </ligand>
</feature>
<feature type="modified residue" description="N6-carboxylysine" evidence="7">
    <location>
        <position position="234"/>
    </location>
</feature>
<dbReference type="GO" id="GO:0005524">
    <property type="term" value="F:ATP binding"/>
    <property type="evidence" value="ECO:0007669"/>
    <property type="project" value="UniProtKB-UniRule"/>
</dbReference>
<feature type="domain" description="Mur ligase central" evidence="11">
    <location>
        <begin position="123"/>
        <end position="320"/>
    </location>
</feature>
<feature type="binding site" evidence="7">
    <location>
        <begin position="125"/>
        <end position="131"/>
    </location>
    <ligand>
        <name>ATP</name>
        <dbReference type="ChEBI" id="CHEBI:30616"/>
    </ligand>
</feature>
<feature type="binding site" evidence="7">
    <location>
        <position position="42"/>
    </location>
    <ligand>
        <name>UDP-N-acetyl-alpha-D-muramoyl-L-alanyl-D-glutamate</name>
        <dbReference type="ChEBI" id="CHEBI:83900"/>
    </ligand>
</feature>
<comment type="subcellular location">
    <subcellularLocation>
        <location evidence="7 8">Cytoplasm</location>
    </subcellularLocation>
</comment>
<comment type="caution">
    <text evidence="7">Lacks conserved residue(s) required for the propagation of feature annotation.</text>
</comment>
<organism evidence="12 13">
    <name type="scientific">Micromonospora carbonacea</name>
    <dbReference type="NCBI Taxonomy" id="47853"/>
    <lineage>
        <taxon>Bacteria</taxon>
        <taxon>Bacillati</taxon>
        <taxon>Actinomycetota</taxon>
        <taxon>Actinomycetes</taxon>
        <taxon>Micromonosporales</taxon>
        <taxon>Micromonosporaceae</taxon>
        <taxon>Micromonospora</taxon>
    </lineage>
</organism>
<dbReference type="EC" id="6.3.2.13" evidence="7"/>
<dbReference type="GO" id="GO:0009252">
    <property type="term" value="P:peptidoglycan biosynthetic process"/>
    <property type="evidence" value="ECO:0007669"/>
    <property type="project" value="UniProtKB-UniRule"/>
</dbReference>
<evidence type="ECO:0000256" key="1">
    <source>
        <dbReference type="ARBA" id="ARBA00005898"/>
    </source>
</evidence>
<feature type="binding site" evidence="7">
    <location>
        <position position="474"/>
    </location>
    <ligand>
        <name>meso-2,6-diaminopimelate</name>
        <dbReference type="ChEBI" id="CHEBI:57791"/>
    </ligand>
</feature>
<dbReference type="GO" id="GO:0005737">
    <property type="term" value="C:cytoplasm"/>
    <property type="evidence" value="ECO:0007669"/>
    <property type="project" value="UniProtKB-SubCell"/>
</dbReference>
<dbReference type="HAMAP" id="MF_00208">
    <property type="entry name" value="MurE"/>
    <property type="match status" value="1"/>
</dbReference>
<keyword evidence="13" id="KW-1185">Reference proteome</keyword>